<evidence type="ECO:0000313" key="2">
    <source>
        <dbReference type="Proteomes" id="UP001645038"/>
    </source>
</evidence>
<dbReference type="InterPro" id="IPR007215">
    <property type="entry name" value="Sulphur_relay_TusB/DsrH"/>
</dbReference>
<dbReference type="PANTHER" id="PTHR37526:SF1">
    <property type="entry name" value="PROTEIN TUSB"/>
    <property type="match status" value="1"/>
</dbReference>
<comment type="caution">
    <text evidence="1">The sequence shown here is derived from an EMBL/GenBank/DDBJ whole genome shotgun (WGS) entry which is preliminary data.</text>
</comment>
<dbReference type="RefSeq" id="WP_192539436.1">
    <property type="nucleotide sequence ID" value="NZ_JABUZA010000039.1"/>
</dbReference>
<dbReference type="InterPro" id="IPR027396">
    <property type="entry name" value="DsrEFH-like"/>
</dbReference>
<accession>A0ABR9G2A6</accession>
<dbReference type="NCBIfam" id="TIGR03011">
    <property type="entry name" value="sulf_tusB_dsrH"/>
    <property type="match status" value="1"/>
</dbReference>
<name>A0ABR9G2A6_9GAMM</name>
<dbReference type="Gene3D" id="3.40.1260.10">
    <property type="entry name" value="DsrEFH-like"/>
    <property type="match status" value="1"/>
</dbReference>
<protein>
    <submittedName>
        <fullName evidence="1">Sulfurtransferase complex subunit TusB</fullName>
    </submittedName>
</protein>
<gene>
    <name evidence="1" type="primary">dsrH</name>
    <name evidence="1" type="ORF">EI547_16250</name>
</gene>
<dbReference type="EMBL" id="RRZB01000054">
    <property type="protein sequence ID" value="MBE0464990.1"/>
    <property type="molecule type" value="Genomic_DNA"/>
</dbReference>
<dbReference type="Pfam" id="PF04077">
    <property type="entry name" value="DsrH"/>
    <property type="match status" value="1"/>
</dbReference>
<sequence length="95" mass="10703">MLHILTKAPGSDAAQQMQQAVGCEDAVLLIEEGVQAVLKPHWEGWQDYHSRIYLLAEDVSSWGLGEQLEAHVFPTVDMNGFVSLTEHHLQTVTWY</sequence>
<dbReference type="PANTHER" id="PTHR37526">
    <property type="entry name" value="PROTEIN TUSB"/>
    <property type="match status" value="1"/>
</dbReference>
<proteinExistence type="predicted"/>
<evidence type="ECO:0000313" key="1">
    <source>
        <dbReference type="EMBL" id="MBE0464990.1"/>
    </source>
</evidence>
<organism evidence="1 2">
    <name type="scientific">Halomonas colorata</name>
    <dbReference type="NCBI Taxonomy" id="2742615"/>
    <lineage>
        <taxon>Bacteria</taxon>
        <taxon>Pseudomonadati</taxon>
        <taxon>Pseudomonadota</taxon>
        <taxon>Gammaproteobacteria</taxon>
        <taxon>Oceanospirillales</taxon>
        <taxon>Halomonadaceae</taxon>
        <taxon>Halomonas</taxon>
    </lineage>
</organism>
<reference evidence="1 2" key="1">
    <citation type="submission" date="2020-07" db="EMBL/GenBank/DDBJ databases">
        <title>Halophilic bacteria isolated from french cheeses.</title>
        <authorList>
            <person name="Kothe C.I."/>
            <person name="Farah-Kraiem B."/>
            <person name="Renault P."/>
            <person name="Dridi B."/>
        </authorList>
    </citation>
    <scope>NUCLEOTIDE SEQUENCE [LARGE SCALE GENOMIC DNA]</scope>
    <source>
        <strain evidence="1 2">FME20</strain>
    </source>
</reference>
<keyword evidence="2" id="KW-1185">Reference proteome</keyword>
<dbReference type="Proteomes" id="UP001645038">
    <property type="component" value="Unassembled WGS sequence"/>
</dbReference>
<dbReference type="SUPFAM" id="SSF75169">
    <property type="entry name" value="DsrEFH-like"/>
    <property type="match status" value="1"/>
</dbReference>